<dbReference type="Proteomes" id="UP000326881">
    <property type="component" value="Chromosome"/>
</dbReference>
<evidence type="ECO:0000259" key="1">
    <source>
        <dbReference type="Pfam" id="PF01872"/>
    </source>
</evidence>
<reference evidence="2 3" key="1">
    <citation type="submission" date="2019-08" db="EMBL/GenBank/DDBJ databases">
        <title>Prosopis cineraria nodule microbiome.</title>
        <authorList>
            <person name="Ali R."/>
            <person name="Chaluvadi S.R."/>
            <person name="Wang X."/>
        </authorList>
    </citation>
    <scope>NUCLEOTIDE SEQUENCE [LARGE SCALE GENOMIC DNA]</scope>
    <source>
        <strain evidence="2 3">BG7</strain>
    </source>
</reference>
<proteinExistence type="predicted"/>
<dbReference type="InterPro" id="IPR050765">
    <property type="entry name" value="Riboflavin_Biosynth_HTPR"/>
</dbReference>
<name>A0A5Q0C515_9HYPH</name>
<keyword evidence="3" id="KW-1185">Reference proteome</keyword>
<dbReference type="Pfam" id="PF01872">
    <property type="entry name" value="RibD_C"/>
    <property type="match status" value="1"/>
</dbReference>
<dbReference type="KEGG" id="rgr:FZ934_07800"/>
<dbReference type="PANTHER" id="PTHR38011">
    <property type="entry name" value="DIHYDROFOLATE REDUCTASE FAMILY PROTEIN (AFU_ORTHOLOGUE AFUA_8G06820)"/>
    <property type="match status" value="1"/>
</dbReference>
<feature type="domain" description="Bacterial bifunctional deaminase-reductase C-terminal" evidence="1">
    <location>
        <begin position="2"/>
        <end position="187"/>
    </location>
</feature>
<dbReference type="PANTHER" id="PTHR38011:SF2">
    <property type="entry name" value="BIFUNCTIONAL DEAMINASE-REDUCTASE DOMAIN PROTEIN"/>
    <property type="match status" value="1"/>
</dbReference>
<dbReference type="InterPro" id="IPR002734">
    <property type="entry name" value="RibDG_C"/>
</dbReference>
<sequence length="219" mass="23889">MRKIITGAFVSLDGVMQAPGGPDEDPIGGFRYGGWAAPYFDEAMGESVGEMFANRFDLLLGRKTYDIFAAHWPYVAPDDPIGPLFDTITKYVATRNPEFKPGWQNSQVLGSDVVGALKTLKASDGPDLLTQGSTDFLQTLFRNDLVDELSISFFPVVLGKGKRLFGDGVSPGKLKLISSRTSGTGVTVNKYVRDGDIVTGSFEFEQPTAAEVERRRHLT</sequence>
<dbReference type="SUPFAM" id="SSF53597">
    <property type="entry name" value="Dihydrofolate reductase-like"/>
    <property type="match status" value="1"/>
</dbReference>
<evidence type="ECO:0000313" key="3">
    <source>
        <dbReference type="Proteomes" id="UP000326881"/>
    </source>
</evidence>
<evidence type="ECO:0000313" key="2">
    <source>
        <dbReference type="EMBL" id="QFY60345.1"/>
    </source>
</evidence>
<dbReference type="AlphaFoldDB" id="A0A5Q0C515"/>
<dbReference type="InterPro" id="IPR024072">
    <property type="entry name" value="DHFR-like_dom_sf"/>
</dbReference>
<gene>
    <name evidence="2" type="ORF">FZ934_07800</name>
</gene>
<dbReference type="OrthoDB" id="7342392at2"/>
<dbReference type="GO" id="GO:0009231">
    <property type="term" value="P:riboflavin biosynthetic process"/>
    <property type="evidence" value="ECO:0007669"/>
    <property type="project" value="InterPro"/>
</dbReference>
<protein>
    <submittedName>
        <fullName evidence="2">Dihydrofolate reductase</fullName>
    </submittedName>
</protein>
<dbReference type="GO" id="GO:0008703">
    <property type="term" value="F:5-amino-6-(5-phosphoribosylamino)uracil reductase activity"/>
    <property type="evidence" value="ECO:0007669"/>
    <property type="project" value="InterPro"/>
</dbReference>
<dbReference type="Gene3D" id="3.40.430.10">
    <property type="entry name" value="Dihydrofolate Reductase, subunit A"/>
    <property type="match status" value="1"/>
</dbReference>
<dbReference type="RefSeq" id="WP_153270591.1">
    <property type="nucleotide sequence ID" value="NZ_CP043498.1"/>
</dbReference>
<dbReference type="EMBL" id="CP043498">
    <property type="protein sequence ID" value="QFY60345.1"/>
    <property type="molecule type" value="Genomic_DNA"/>
</dbReference>
<accession>A0A5Q0C515</accession>
<organism evidence="2 3">
    <name type="scientific">Rhizobium grahamii</name>
    <dbReference type="NCBI Taxonomy" id="1120045"/>
    <lineage>
        <taxon>Bacteria</taxon>
        <taxon>Pseudomonadati</taxon>
        <taxon>Pseudomonadota</taxon>
        <taxon>Alphaproteobacteria</taxon>
        <taxon>Hyphomicrobiales</taxon>
        <taxon>Rhizobiaceae</taxon>
        <taxon>Rhizobium/Agrobacterium group</taxon>
        <taxon>Rhizobium</taxon>
    </lineage>
</organism>